<dbReference type="Proteomes" id="UP000886501">
    <property type="component" value="Unassembled WGS sequence"/>
</dbReference>
<protein>
    <submittedName>
        <fullName evidence="1">Uncharacterized protein</fullName>
    </submittedName>
</protein>
<gene>
    <name evidence="1" type="ORF">BDM02DRAFT_3185240</name>
</gene>
<evidence type="ECO:0000313" key="1">
    <source>
        <dbReference type="EMBL" id="KAF9650571.1"/>
    </source>
</evidence>
<reference evidence="1" key="2">
    <citation type="journal article" date="2020" name="Nat. Commun.">
        <title>Large-scale genome sequencing of mycorrhizal fungi provides insights into the early evolution of symbiotic traits.</title>
        <authorList>
            <person name="Miyauchi S."/>
            <person name="Kiss E."/>
            <person name="Kuo A."/>
            <person name="Drula E."/>
            <person name="Kohler A."/>
            <person name="Sanchez-Garcia M."/>
            <person name="Morin E."/>
            <person name="Andreopoulos B."/>
            <person name="Barry K.W."/>
            <person name="Bonito G."/>
            <person name="Buee M."/>
            <person name="Carver A."/>
            <person name="Chen C."/>
            <person name="Cichocki N."/>
            <person name="Clum A."/>
            <person name="Culley D."/>
            <person name="Crous P.W."/>
            <person name="Fauchery L."/>
            <person name="Girlanda M."/>
            <person name="Hayes R.D."/>
            <person name="Keri Z."/>
            <person name="LaButti K."/>
            <person name="Lipzen A."/>
            <person name="Lombard V."/>
            <person name="Magnuson J."/>
            <person name="Maillard F."/>
            <person name="Murat C."/>
            <person name="Nolan M."/>
            <person name="Ohm R.A."/>
            <person name="Pangilinan J."/>
            <person name="Pereira M.F."/>
            <person name="Perotto S."/>
            <person name="Peter M."/>
            <person name="Pfister S."/>
            <person name="Riley R."/>
            <person name="Sitrit Y."/>
            <person name="Stielow J.B."/>
            <person name="Szollosi G."/>
            <person name="Zifcakova L."/>
            <person name="Stursova M."/>
            <person name="Spatafora J.W."/>
            <person name="Tedersoo L."/>
            <person name="Vaario L.M."/>
            <person name="Yamada A."/>
            <person name="Yan M."/>
            <person name="Wang P."/>
            <person name="Xu J."/>
            <person name="Bruns T."/>
            <person name="Baldrian P."/>
            <person name="Vilgalys R."/>
            <person name="Dunand C."/>
            <person name="Henrissat B."/>
            <person name="Grigoriev I.V."/>
            <person name="Hibbett D."/>
            <person name="Nagy L.G."/>
            <person name="Martin F.M."/>
        </authorList>
    </citation>
    <scope>NUCLEOTIDE SEQUENCE</scope>
    <source>
        <strain evidence="1">P2</strain>
    </source>
</reference>
<reference evidence="1" key="1">
    <citation type="submission" date="2019-10" db="EMBL/GenBank/DDBJ databases">
        <authorList>
            <consortium name="DOE Joint Genome Institute"/>
            <person name="Kuo A."/>
            <person name="Miyauchi S."/>
            <person name="Kiss E."/>
            <person name="Drula E."/>
            <person name="Kohler A."/>
            <person name="Sanchez-Garcia M."/>
            <person name="Andreopoulos B."/>
            <person name="Barry K.W."/>
            <person name="Bonito G."/>
            <person name="Buee M."/>
            <person name="Carver A."/>
            <person name="Chen C."/>
            <person name="Cichocki N."/>
            <person name="Clum A."/>
            <person name="Culley D."/>
            <person name="Crous P.W."/>
            <person name="Fauchery L."/>
            <person name="Girlanda M."/>
            <person name="Hayes R."/>
            <person name="Keri Z."/>
            <person name="Labutti K."/>
            <person name="Lipzen A."/>
            <person name="Lombard V."/>
            <person name="Magnuson J."/>
            <person name="Maillard F."/>
            <person name="Morin E."/>
            <person name="Murat C."/>
            <person name="Nolan M."/>
            <person name="Ohm R."/>
            <person name="Pangilinan J."/>
            <person name="Pereira M."/>
            <person name="Perotto S."/>
            <person name="Peter M."/>
            <person name="Riley R."/>
            <person name="Sitrit Y."/>
            <person name="Stielow B."/>
            <person name="Szollosi G."/>
            <person name="Zifcakova L."/>
            <person name="Stursova M."/>
            <person name="Spatafora J.W."/>
            <person name="Tedersoo L."/>
            <person name="Vaario L.-M."/>
            <person name="Yamada A."/>
            <person name="Yan M."/>
            <person name="Wang P."/>
            <person name="Xu J."/>
            <person name="Bruns T."/>
            <person name="Baldrian P."/>
            <person name="Vilgalys R."/>
            <person name="Henrissat B."/>
            <person name="Grigoriev I.V."/>
            <person name="Hibbett D."/>
            <person name="Nagy L.G."/>
            <person name="Martin F.M."/>
        </authorList>
    </citation>
    <scope>NUCLEOTIDE SEQUENCE</scope>
    <source>
        <strain evidence="1">P2</strain>
    </source>
</reference>
<accession>A0ACB6ZLN9</accession>
<keyword evidence="2" id="KW-1185">Reference proteome</keyword>
<evidence type="ECO:0000313" key="2">
    <source>
        <dbReference type="Proteomes" id="UP000886501"/>
    </source>
</evidence>
<comment type="caution">
    <text evidence="1">The sequence shown here is derived from an EMBL/GenBank/DDBJ whole genome shotgun (WGS) entry which is preliminary data.</text>
</comment>
<proteinExistence type="predicted"/>
<organism evidence="1 2">
    <name type="scientific">Thelephora ganbajun</name>
    <name type="common">Ganba fungus</name>
    <dbReference type="NCBI Taxonomy" id="370292"/>
    <lineage>
        <taxon>Eukaryota</taxon>
        <taxon>Fungi</taxon>
        <taxon>Dikarya</taxon>
        <taxon>Basidiomycota</taxon>
        <taxon>Agaricomycotina</taxon>
        <taxon>Agaricomycetes</taxon>
        <taxon>Thelephorales</taxon>
        <taxon>Thelephoraceae</taxon>
        <taxon>Thelephora</taxon>
    </lineage>
</organism>
<dbReference type="EMBL" id="MU117983">
    <property type="protein sequence ID" value="KAF9650571.1"/>
    <property type="molecule type" value="Genomic_DNA"/>
</dbReference>
<sequence length="164" mass="18465">MAQSIFPTYDASIEEDLRVLLGYDVVFLVDDVVSGTLRSSRIDVHGEKVGLRLKACFVFTMRKLTSYGVEEYLKNLRVDVVDYGEIKLAEGLENLLGQYMDTLVRADTNTKKCSFIAILGGRDERELQNVEKVLVSVAKRLDEGMYPPDQLGIQFFQISNDGES</sequence>
<name>A0ACB6ZLN9_THEGA</name>